<dbReference type="Proteomes" id="UP000250642">
    <property type="component" value="Unassembled WGS sequence"/>
</dbReference>
<dbReference type="InterPro" id="IPR009057">
    <property type="entry name" value="Homeodomain-like_sf"/>
</dbReference>
<comment type="caution">
    <text evidence="1">The sequence shown here is derived from an EMBL/GenBank/DDBJ whole genome shotgun (WGS) entry which is preliminary data.</text>
</comment>
<dbReference type="Pfam" id="PF13551">
    <property type="entry name" value="HTH_29"/>
    <property type="match status" value="1"/>
</dbReference>
<dbReference type="AlphaFoldDB" id="A0A329QBX5"/>
<dbReference type="RefSeq" id="WP_113056297.1">
    <property type="nucleotide sequence ID" value="NZ_QEVW01000033.1"/>
</dbReference>
<name>A0A329QBX5_9BACL</name>
<dbReference type="Gene3D" id="1.10.10.60">
    <property type="entry name" value="Homeodomain-like"/>
    <property type="match status" value="1"/>
</dbReference>
<evidence type="ECO:0000313" key="2">
    <source>
        <dbReference type="Proteomes" id="UP000250642"/>
    </source>
</evidence>
<evidence type="ECO:0008006" key="3">
    <source>
        <dbReference type="Google" id="ProtNLM"/>
    </source>
</evidence>
<gene>
    <name evidence="1" type="ORF">DC345_30265</name>
</gene>
<sequence length="89" mass="10120">MNTKTENPSNQPELKDEQAYNTKALIAIEHFSHGKTVRQISETLGVSERTIQRYIKNYNSLGMESLLKEKIPGRSKTERGTATTYQESC</sequence>
<organism evidence="1 2">
    <name type="scientific">Paenibacillus taichungensis</name>
    <dbReference type="NCBI Taxonomy" id="484184"/>
    <lineage>
        <taxon>Bacteria</taxon>
        <taxon>Bacillati</taxon>
        <taxon>Bacillota</taxon>
        <taxon>Bacilli</taxon>
        <taxon>Bacillales</taxon>
        <taxon>Paenibacillaceae</taxon>
        <taxon>Paenibacillus</taxon>
    </lineage>
</organism>
<proteinExistence type="predicted"/>
<dbReference type="EMBL" id="QEVW01000033">
    <property type="protein sequence ID" value="RAW09747.1"/>
    <property type="molecule type" value="Genomic_DNA"/>
</dbReference>
<accession>A0A329QBX5</accession>
<evidence type="ECO:0000313" key="1">
    <source>
        <dbReference type="EMBL" id="RAW09747.1"/>
    </source>
</evidence>
<dbReference type="SUPFAM" id="SSF46689">
    <property type="entry name" value="Homeodomain-like"/>
    <property type="match status" value="1"/>
</dbReference>
<reference evidence="1 2" key="1">
    <citation type="submission" date="2018-04" db="EMBL/GenBank/DDBJ databases">
        <title>Paenibacillus taichungensis Genome sequencing and assembly.</title>
        <authorList>
            <person name="Xu J."/>
            <person name="Rensing C."/>
            <person name="Mazhar H.S."/>
        </authorList>
    </citation>
    <scope>NUCLEOTIDE SEQUENCE [LARGE SCALE GENOMIC DNA]</scope>
    <source>
        <strain evidence="1 2">NC1</strain>
    </source>
</reference>
<protein>
    <recommendedName>
        <fullName evidence="3">Helix-turn-helix domain-containing protein</fullName>
    </recommendedName>
</protein>